<evidence type="ECO:0000256" key="1">
    <source>
        <dbReference type="ARBA" id="ARBA00025771"/>
    </source>
</evidence>
<dbReference type="OrthoDB" id="10252687at2759"/>
<dbReference type="Proteomes" id="UP000235965">
    <property type="component" value="Unassembled WGS sequence"/>
</dbReference>
<organism evidence="5 6">
    <name type="scientific">Cryptotermes secundus</name>
    <dbReference type="NCBI Taxonomy" id="105785"/>
    <lineage>
        <taxon>Eukaryota</taxon>
        <taxon>Metazoa</taxon>
        <taxon>Ecdysozoa</taxon>
        <taxon>Arthropoda</taxon>
        <taxon>Hexapoda</taxon>
        <taxon>Insecta</taxon>
        <taxon>Pterygota</taxon>
        <taxon>Neoptera</taxon>
        <taxon>Polyneoptera</taxon>
        <taxon>Dictyoptera</taxon>
        <taxon>Blattodea</taxon>
        <taxon>Blattoidea</taxon>
        <taxon>Termitoidae</taxon>
        <taxon>Kalotermitidae</taxon>
        <taxon>Cryptotermitinae</taxon>
        <taxon>Cryptotermes</taxon>
    </lineage>
</organism>
<comment type="caution">
    <text evidence="5">The sequence shown here is derived from an EMBL/GenBank/DDBJ whole genome shotgun (WGS) entry which is preliminary data.</text>
</comment>
<dbReference type="Pfam" id="PF01399">
    <property type="entry name" value="PCI"/>
    <property type="match status" value="1"/>
</dbReference>
<dbReference type="Gene3D" id="1.10.10.10">
    <property type="entry name" value="Winged helix-like DNA-binding domain superfamily/Winged helix DNA-binding domain"/>
    <property type="match status" value="1"/>
</dbReference>
<dbReference type="GO" id="GO:0006368">
    <property type="term" value="P:transcription elongation by RNA polymerase II"/>
    <property type="evidence" value="ECO:0007669"/>
    <property type="project" value="TreeGrafter"/>
</dbReference>
<reference evidence="5 6" key="1">
    <citation type="submission" date="2017-12" db="EMBL/GenBank/DDBJ databases">
        <title>Hemimetabolous genomes reveal molecular basis of termite eusociality.</title>
        <authorList>
            <person name="Harrison M.C."/>
            <person name="Jongepier E."/>
            <person name="Robertson H.M."/>
            <person name="Arning N."/>
            <person name="Bitard-Feildel T."/>
            <person name="Chao H."/>
            <person name="Childers C.P."/>
            <person name="Dinh H."/>
            <person name="Doddapaneni H."/>
            <person name="Dugan S."/>
            <person name="Gowin J."/>
            <person name="Greiner C."/>
            <person name="Han Y."/>
            <person name="Hu H."/>
            <person name="Hughes D.S.T."/>
            <person name="Huylmans A.-K."/>
            <person name="Kemena C."/>
            <person name="Kremer L.P.M."/>
            <person name="Lee S.L."/>
            <person name="Lopez-Ezquerra A."/>
            <person name="Mallet L."/>
            <person name="Monroy-Kuhn J.M."/>
            <person name="Moser A."/>
            <person name="Murali S.C."/>
            <person name="Muzny D.M."/>
            <person name="Otani S."/>
            <person name="Piulachs M.-D."/>
            <person name="Poelchau M."/>
            <person name="Qu J."/>
            <person name="Schaub F."/>
            <person name="Wada-Katsumata A."/>
            <person name="Worley K.C."/>
            <person name="Xie Q."/>
            <person name="Ylla G."/>
            <person name="Poulsen M."/>
            <person name="Gibbs R.A."/>
            <person name="Schal C."/>
            <person name="Richards S."/>
            <person name="Belles X."/>
            <person name="Korb J."/>
            <person name="Bornberg-Bauer E."/>
        </authorList>
    </citation>
    <scope>NUCLEOTIDE SEQUENCE [LARGE SCALE GENOMIC DNA]</scope>
    <source>
        <tissue evidence="5">Whole body</tissue>
    </source>
</reference>
<dbReference type="GO" id="GO:0003690">
    <property type="term" value="F:double-stranded DNA binding"/>
    <property type="evidence" value="ECO:0007669"/>
    <property type="project" value="InterPro"/>
</dbReference>
<sequence>MAHLSLNHYLLQIESAWRNKDGTTLSDYLSFRHGHVASSKLKLENPESAVERVLEPPLDEIVAAHLRSVWAVNNQDFVEAYRCQTLVVQSLTKLLQSQRDENWSLPIMYTVCLDLRLMALKADRSLTAKGIGRPKETLEKAAECLMGCFRVCAADNRSSEDCTKRWGMLALVNQLFKVYFRINKLHLCKPLIRAIDSSPFKDHFTLGQRVTYRFYVGRKAMFDSDYKAAEQFLSFAFERCHKQCWRNKRLILTYLVPVKMLLGYMPSEAVLEKYDLTQFVEVVAAVKQGNILQLNKAIQLHEIFFIKCGIYLLLEKLKIITFRNLFKKVHLLMKTHQIPIEALLSALKYNELKDIDLDETQCIVSNLIFEGKIKGYISHQHKKLVVSKQNAFPGLTTLS</sequence>
<evidence type="ECO:0000256" key="3">
    <source>
        <dbReference type="ARBA" id="ARBA00072421"/>
    </source>
</evidence>
<comment type="similarity">
    <text evidence="1">Belongs to the CSN12 family.</text>
</comment>
<keyword evidence="6" id="KW-1185">Reference proteome</keyword>
<dbReference type="GO" id="GO:0000973">
    <property type="term" value="P:post-transcriptional tethering of RNA polymerase II gene DNA at nuclear periphery"/>
    <property type="evidence" value="ECO:0007669"/>
    <property type="project" value="TreeGrafter"/>
</dbReference>
<dbReference type="STRING" id="105785.A0A2J7R483"/>
<dbReference type="PROSITE" id="PS50250">
    <property type="entry name" value="PCI"/>
    <property type="match status" value="1"/>
</dbReference>
<dbReference type="SMART" id="SM00753">
    <property type="entry name" value="PAM"/>
    <property type="match status" value="1"/>
</dbReference>
<dbReference type="PANTHER" id="PTHR12732:SF0">
    <property type="entry name" value="PCI DOMAIN-CONTAINING PROTEIN 2"/>
    <property type="match status" value="1"/>
</dbReference>
<evidence type="ECO:0000313" key="6">
    <source>
        <dbReference type="Proteomes" id="UP000235965"/>
    </source>
</evidence>
<dbReference type="InterPro" id="IPR000717">
    <property type="entry name" value="PCI_dom"/>
</dbReference>
<dbReference type="FunCoup" id="A0A2J7R483">
    <property type="interactions" value="1844"/>
</dbReference>
<protein>
    <recommendedName>
        <fullName evidence="3">PCI domain-containing protein 2 homolog</fullName>
    </recommendedName>
    <alternativeName>
        <fullName evidence="2">CSN12-like protein</fullName>
    </alternativeName>
</protein>
<dbReference type="PANTHER" id="PTHR12732">
    <property type="entry name" value="UNCHARACTERIZED PROTEASOME COMPONENT REGION PCI-CONTAINING"/>
    <property type="match status" value="1"/>
</dbReference>
<evidence type="ECO:0000259" key="4">
    <source>
        <dbReference type="PROSITE" id="PS50250"/>
    </source>
</evidence>
<dbReference type="GO" id="GO:0016973">
    <property type="term" value="P:poly(A)+ mRNA export from nucleus"/>
    <property type="evidence" value="ECO:0007669"/>
    <property type="project" value="TreeGrafter"/>
</dbReference>
<dbReference type="AlphaFoldDB" id="A0A2J7R483"/>
<evidence type="ECO:0000313" key="5">
    <source>
        <dbReference type="EMBL" id="PNF35626.1"/>
    </source>
</evidence>
<dbReference type="InterPro" id="IPR045114">
    <property type="entry name" value="Csn12-like"/>
</dbReference>
<gene>
    <name evidence="5" type="primary">pcid2</name>
    <name evidence="5" type="ORF">B7P43_G01882</name>
</gene>
<proteinExistence type="inferred from homology"/>
<dbReference type="EMBL" id="NEVH01007815">
    <property type="protein sequence ID" value="PNF35626.1"/>
    <property type="molecule type" value="Genomic_DNA"/>
</dbReference>
<dbReference type="GO" id="GO:0070390">
    <property type="term" value="C:transcription export complex 2"/>
    <property type="evidence" value="ECO:0007669"/>
    <property type="project" value="TreeGrafter"/>
</dbReference>
<accession>A0A2J7R483</accession>
<feature type="domain" description="PCI" evidence="4">
    <location>
        <begin position="210"/>
        <end position="391"/>
    </location>
</feature>
<dbReference type="GO" id="GO:0003723">
    <property type="term" value="F:RNA binding"/>
    <property type="evidence" value="ECO:0007669"/>
    <property type="project" value="InterPro"/>
</dbReference>
<evidence type="ECO:0000256" key="2">
    <source>
        <dbReference type="ARBA" id="ARBA00033214"/>
    </source>
</evidence>
<dbReference type="FunFam" id="1.10.10.10:FF:000146">
    <property type="entry name" value="PCI domain-containing protein 2 homolog"/>
    <property type="match status" value="1"/>
</dbReference>
<dbReference type="InParanoid" id="A0A2J7R483"/>
<name>A0A2J7R483_9NEOP</name>
<dbReference type="InterPro" id="IPR036388">
    <property type="entry name" value="WH-like_DNA-bd_sf"/>
</dbReference>